<evidence type="ECO:0000313" key="1">
    <source>
        <dbReference type="EMBL" id="PWH85514.1"/>
    </source>
</evidence>
<name>A0A2U2XCJ2_9FLAO</name>
<evidence type="ECO:0008006" key="3">
    <source>
        <dbReference type="Google" id="ProtNLM"/>
    </source>
</evidence>
<reference evidence="1 2" key="2">
    <citation type="submission" date="2018-05" db="EMBL/GenBank/DDBJ databases">
        <authorList>
            <person name="Lanie J.A."/>
            <person name="Ng W.-L."/>
            <person name="Kazmierczak K.M."/>
            <person name="Andrzejewski T.M."/>
            <person name="Davidsen T.M."/>
            <person name="Wayne K.J."/>
            <person name="Tettelin H."/>
            <person name="Glass J.I."/>
            <person name="Rusch D."/>
            <person name="Podicherti R."/>
            <person name="Tsui H.-C.T."/>
            <person name="Winkler M.E."/>
        </authorList>
    </citation>
    <scope>NUCLEOTIDE SEQUENCE [LARGE SCALE GENOMIC DNA]</scope>
    <source>
        <strain evidence="1 2">C305</strain>
    </source>
</reference>
<dbReference type="Pfam" id="PF13584">
    <property type="entry name" value="BatD"/>
    <property type="match status" value="1"/>
</dbReference>
<dbReference type="PANTHER" id="PTHR40940">
    <property type="entry name" value="PROTEIN BATD-RELATED"/>
    <property type="match status" value="1"/>
</dbReference>
<dbReference type="EMBL" id="QFRJ01000006">
    <property type="protein sequence ID" value="PWH85514.1"/>
    <property type="molecule type" value="Genomic_DNA"/>
</dbReference>
<dbReference type="AlphaFoldDB" id="A0A2U2XCJ2"/>
<comment type="caution">
    <text evidence="1">The sequence shown here is derived from an EMBL/GenBank/DDBJ whole genome shotgun (WGS) entry which is preliminary data.</text>
</comment>
<dbReference type="OrthoDB" id="2079210at2"/>
<dbReference type="Proteomes" id="UP000245370">
    <property type="component" value="Unassembled WGS sequence"/>
</dbReference>
<accession>A0A2U2XCJ2</accession>
<organism evidence="1 2">
    <name type="scientific">Brumimicrobium oceani</name>
    <dbReference type="NCBI Taxonomy" id="2100725"/>
    <lineage>
        <taxon>Bacteria</taxon>
        <taxon>Pseudomonadati</taxon>
        <taxon>Bacteroidota</taxon>
        <taxon>Flavobacteriia</taxon>
        <taxon>Flavobacteriales</taxon>
        <taxon>Crocinitomicaceae</taxon>
        <taxon>Brumimicrobium</taxon>
    </lineage>
</organism>
<gene>
    <name evidence="1" type="ORF">DIT68_09690</name>
</gene>
<proteinExistence type="predicted"/>
<keyword evidence="2" id="KW-1185">Reference proteome</keyword>
<dbReference type="RefSeq" id="WP_109359595.1">
    <property type="nucleotide sequence ID" value="NZ_QFRJ01000006.1"/>
</dbReference>
<protein>
    <recommendedName>
        <fullName evidence="3">Protein BatD</fullName>
    </recommendedName>
</protein>
<evidence type="ECO:0000313" key="2">
    <source>
        <dbReference type="Proteomes" id="UP000245370"/>
    </source>
</evidence>
<reference evidence="1 2" key="1">
    <citation type="submission" date="2018-05" db="EMBL/GenBank/DDBJ databases">
        <title>Brumimicrobium oceani sp. nov., isolated from coastal sediment.</title>
        <authorList>
            <person name="Kou Y."/>
        </authorList>
    </citation>
    <scope>NUCLEOTIDE SEQUENCE [LARGE SCALE GENOMIC DNA]</scope>
    <source>
        <strain evidence="1 2">C305</strain>
    </source>
</reference>
<dbReference type="PANTHER" id="PTHR40940:SF2">
    <property type="entry name" value="BATD"/>
    <property type="match status" value="1"/>
</dbReference>
<sequence length="572" mass="64420">MVRAFILHIILFYTIGFSFAQQPIVELEINPKTVESGQSIAITIKRNIDGQLDMKLPDEFIQSGAVQSGMSSSFVIIDGKQQSVRFHYQSFTGYFEGVGTYEIGPAKIITRNGEFSSESHKVKVIKRQNMISEDPSKNMHRMIFGTIQQSKKELWEGEPLVLEGKVYSQVEVLEVQGFKPFEFDGPSDDHVIGNPNQTNSSYDVINGKNIQTFRIGKQVIFPEKIGTYAIKPFQSVLLYNDPRTNYPERAKIVSNEAAVTIKPLPTGIPKHFIGGVGKFGISAHLSNTRLDQGKVVELRVKVSGTGNLHNIEKPKIYLPSGLVFYGDAEVVDSIVYSSRGSEGSKSFTYYIQANRAGNIQINPIKIAYFNPKTEKYELAECSVKTLNIKSNGEEVIPLPKPKREEVREPSMQPYITDKIGVDRSTNPLFCGWKGAVLIFSPIMLGLFLGLGVRIRKEKVENTITKKMSTQHRYEALAGIGKLREENNNSDKINELTRLLVRFLASEFKVNNGEISRDFLKNKVPDELPETIFDKIIYVFNELDEIKYGGKIENSDVTLLKDEVEFIVKSFEE</sequence>
<dbReference type="InterPro" id="IPR025738">
    <property type="entry name" value="BatD"/>
</dbReference>